<feature type="coiled-coil region" evidence="1">
    <location>
        <begin position="130"/>
        <end position="210"/>
    </location>
</feature>
<keyword evidence="5" id="KW-1185">Reference proteome</keyword>
<dbReference type="GO" id="GO:0045944">
    <property type="term" value="P:positive regulation of transcription by RNA polymerase II"/>
    <property type="evidence" value="ECO:0007669"/>
    <property type="project" value="TreeGrafter"/>
</dbReference>
<organism evidence="4 5">
    <name type="scientific">Xyrichtys novacula</name>
    <name type="common">Pearly razorfish</name>
    <name type="synonym">Hemipteronotus novacula</name>
    <dbReference type="NCBI Taxonomy" id="13765"/>
    <lineage>
        <taxon>Eukaryota</taxon>
        <taxon>Metazoa</taxon>
        <taxon>Chordata</taxon>
        <taxon>Craniata</taxon>
        <taxon>Vertebrata</taxon>
        <taxon>Euteleostomi</taxon>
        <taxon>Actinopterygii</taxon>
        <taxon>Neopterygii</taxon>
        <taxon>Teleostei</taxon>
        <taxon>Neoteleostei</taxon>
        <taxon>Acanthomorphata</taxon>
        <taxon>Eupercaria</taxon>
        <taxon>Labriformes</taxon>
        <taxon>Labridae</taxon>
        <taxon>Xyrichtys</taxon>
    </lineage>
</organism>
<evidence type="ECO:0000256" key="1">
    <source>
        <dbReference type="SAM" id="Coils"/>
    </source>
</evidence>
<feature type="compositionally biased region" description="Basic and acidic residues" evidence="2">
    <location>
        <begin position="250"/>
        <end position="261"/>
    </location>
</feature>
<evidence type="ECO:0000256" key="2">
    <source>
        <dbReference type="SAM" id="MobiDB-lite"/>
    </source>
</evidence>
<feature type="domain" description="Calcium binding and coiled-coil" evidence="3">
    <location>
        <begin position="9"/>
        <end position="247"/>
    </location>
</feature>
<dbReference type="InterPro" id="IPR012852">
    <property type="entry name" value="CALCOCO1-like"/>
</dbReference>
<dbReference type="PANTHER" id="PTHR31915">
    <property type="entry name" value="SKICH DOMAIN-CONTAINING PROTEIN"/>
    <property type="match status" value="1"/>
</dbReference>
<protein>
    <submittedName>
        <fullName evidence="4">Calcium-binding and coiled-coil domain-containing protein 1-like</fullName>
    </submittedName>
</protein>
<dbReference type="Pfam" id="PF07888">
    <property type="entry name" value="CALCOCO1"/>
    <property type="match status" value="1"/>
</dbReference>
<evidence type="ECO:0000259" key="3">
    <source>
        <dbReference type="Pfam" id="PF07888"/>
    </source>
</evidence>
<dbReference type="GO" id="GO:0003713">
    <property type="term" value="F:transcription coactivator activity"/>
    <property type="evidence" value="ECO:0007669"/>
    <property type="project" value="TreeGrafter"/>
</dbReference>
<dbReference type="PANTHER" id="PTHR31915:SF5">
    <property type="entry name" value="CALCIUM-BINDING AND COILED-COIL DOMAIN-CONTAINING PROTEIN 1"/>
    <property type="match status" value="1"/>
</dbReference>
<name>A0AAV1ER03_XYRNO</name>
<evidence type="ECO:0000313" key="5">
    <source>
        <dbReference type="Proteomes" id="UP001178508"/>
    </source>
</evidence>
<feature type="region of interest" description="Disordered" evidence="2">
    <location>
        <begin position="231"/>
        <end position="262"/>
    </location>
</feature>
<gene>
    <name evidence="4" type="ORF">XNOV1_A026728</name>
</gene>
<dbReference type="AlphaFoldDB" id="A0AAV1ER03"/>
<accession>A0AAV1ER03</accession>
<dbReference type="EMBL" id="OY660865">
    <property type="protein sequence ID" value="CAJ1051145.1"/>
    <property type="molecule type" value="Genomic_DNA"/>
</dbReference>
<dbReference type="Proteomes" id="UP001178508">
    <property type="component" value="Chromosome 2"/>
</dbReference>
<evidence type="ECO:0000313" key="4">
    <source>
        <dbReference type="EMBL" id="CAJ1051145.1"/>
    </source>
</evidence>
<feature type="coiled-coil region" evidence="1">
    <location>
        <begin position="23"/>
        <end position="69"/>
    </location>
</feature>
<dbReference type="InterPro" id="IPR051002">
    <property type="entry name" value="UBA_autophagy_assoc_protein"/>
</dbReference>
<keyword evidence="1" id="KW-0175">Coiled coil</keyword>
<sequence>MIFFFLSHRLKERLKKMSSQMKYDEEKRKALQVENEAAVAEIRGLQEHLATAEHVADSLRRELRELGTRQGHINTELHQARLQVAQLTLQLSEENLLLREERANWAFEREANKHAAEVDKKKLQELSCEVQRKEEWLREERMEREKLEVELGRERDRNQALLTDAKQELLELKANVKRAQRERDEQQLEKQELLNHIRQLEQKVESVSKNKSDVETPSFVFHLERPSRAELLSETQNQSKEDMTASDTQQHCDTHTDDRKPQVQLELINPILSELSDAPMW</sequence>
<reference evidence="4" key="1">
    <citation type="submission" date="2023-08" db="EMBL/GenBank/DDBJ databases">
        <authorList>
            <person name="Alioto T."/>
            <person name="Alioto T."/>
            <person name="Gomez Garrido J."/>
        </authorList>
    </citation>
    <scope>NUCLEOTIDE SEQUENCE</scope>
</reference>
<proteinExistence type="predicted"/>